<evidence type="ECO:0000313" key="1">
    <source>
        <dbReference type="EMBL" id="TGY06093.1"/>
    </source>
</evidence>
<dbReference type="EMBL" id="SRYZ01000019">
    <property type="protein sequence ID" value="TGY06093.1"/>
    <property type="molecule type" value="Genomic_DNA"/>
</dbReference>
<name>A0A4S2AXM4_9BACE</name>
<dbReference type="Proteomes" id="UP000310532">
    <property type="component" value="Unassembled WGS sequence"/>
</dbReference>
<gene>
    <name evidence="1" type="ORF">E5355_09835</name>
</gene>
<accession>A0A4S2AXM4</accession>
<dbReference type="RefSeq" id="WP_136010232.1">
    <property type="nucleotide sequence ID" value="NZ_SRYZ01000019.1"/>
</dbReference>
<protein>
    <submittedName>
        <fullName evidence="1">Uncharacterized protein</fullName>
    </submittedName>
</protein>
<comment type="caution">
    <text evidence="1">The sequence shown here is derived from an EMBL/GenBank/DDBJ whole genome shotgun (WGS) entry which is preliminary data.</text>
</comment>
<sequence length="71" mass="8487">MKIYIFTLNTYIFNLKITFPHRLKQTHSLWQAVLRAEREPPMKGVWGLRAICSNRSLEDLWLFGLIGRLFH</sequence>
<dbReference type="AlphaFoldDB" id="A0A4S2AXM4"/>
<keyword evidence="2" id="KW-1185">Reference proteome</keyword>
<evidence type="ECO:0000313" key="2">
    <source>
        <dbReference type="Proteomes" id="UP000310532"/>
    </source>
</evidence>
<reference evidence="1 2" key="1">
    <citation type="submission" date="2019-04" db="EMBL/GenBank/DDBJ databases">
        <title>Microbes associate with the intestines of laboratory mice.</title>
        <authorList>
            <person name="Navarre W."/>
            <person name="Wong E."/>
            <person name="Huang K."/>
            <person name="Tropini C."/>
            <person name="Ng K."/>
            <person name="Yu B."/>
        </authorList>
    </citation>
    <scope>NUCLEOTIDE SEQUENCE [LARGE SCALE GENOMIC DNA]</scope>
    <source>
        <strain evidence="1 2">NM69_E16B</strain>
    </source>
</reference>
<organism evidence="1 2">
    <name type="scientific">Bacteroides muris</name>
    <name type="common">ex Afrizal et al. 2022</name>
    <dbReference type="NCBI Taxonomy" id="2516960"/>
    <lineage>
        <taxon>Bacteria</taxon>
        <taxon>Pseudomonadati</taxon>
        <taxon>Bacteroidota</taxon>
        <taxon>Bacteroidia</taxon>
        <taxon>Bacteroidales</taxon>
        <taxon>Bacteroidaceae</taxon>
        <taxon>Bacteroides</taxon>
    </lineage>
</organism>
<proteinExistence type="predicted"/>